<name>A0ABP9B1B3_9GAMM</name>
<dbReference type="PROSITE" id="PS01242">
    <property type="entry name" value="ZF_FPG_1"/>
    <property type="match status" value="1"/>
</dbReference>
<comment type="catalytic activity">
    <reaction evidence="14 15">
        <text>2'-deoxyribonucleotide-(2'-deoxyribose 5'-phosphate)-2'-deoxyribonucleotide-DNA = a 3'-end 2'-deoxyribonucleotide-(2,3-dehydro-2,3-deoxyribose 5'-phosphate)-DNA + a 5'-end 5'-phospho-2'-deoxyribonucleoside-DNA + H(+)</text>
        <dbReference type="Rhea" id="RHEA:66592"/>
        <dbReference type="Rhea" id="RHEA-COMP:13180"/>
        <dbReference type="Rhea" id="RHEA-COMP:16897"/>
        <dbReference type="Rhea" id="RHEA-COMP:17067"/>
        <dbReference type="ChEBI" id="CHEBI:15378"/>
        <dbReference type="ChEBI" id="CHEBI:136412"/>
        <dbReference type="ChEBI" id="CHEBI:157695"/>
        <dbReference type="ChEBI" id="CHEBI:167181"/>
        <dbReference type="EC" id="4.2.99.18"/>
    </reaction>
</comment>
<comment type="cofactor">
    <cofactor evidence="15">
        <name>Zn(2+)</name>
        <dbReference type="ChEBI" id="CHEBI:29105"/>
    </cofactor>
    <text evidence="15">Binds 1 zinc ion per subunit.</text>
</comment>
<comment type="caution">
    <text evidence="18">The sequence shown here is derived from an EMBL/GenBank/DDBJ whole genome shotgun (WGS) entry which is preliminary data.</text>
</comment>
<keyword evidence="8 15" id="KW-0862">Zinc</keyword>
<evidence type="ECO:0000256" key="15">
    <source>
        <dbReference type="HAMAP-Rule" id="MF_00103"/>
    </source>
</evidence>
<dbReference type="InterPro" id="IPR015886">
    <property type="entry name" value="H2TH_FPG"/>
</dbReference>
<dbReference type="SUPFAM" id="SSF46946">
    <property type="entry name" value="S13-like H2TH domain"/>
    <property type="match status" value="1"/>
</dbReference>
<comment type="function">
    <text evidence="15">Involved in base excision repair of DNA damaged by oxidation or by mutagenic agents. Acts as DNA glycosylase that recognizes and removes damaged bases. Has a preference for oxidized purines, such as 7,8-dihydro-8-oxoguanine (8-oxoG). Has AP (apurinic/apyrimidinic) lyase activity and introduces nicks in the DNA strand. Cleaves the DNA backbone by beta-delta elimination to generate a single-strand break at the site of the removed base with both 3'- and 5'-phosphates.</text>
</comment>
<evidence type="ECO:0000256" key="4">
    <source>
        <dbReference type="ARBA" id="ARBA00022723"/>
    </source>
</evidence>
<comment type="catalytic activity">
    <reaction evidence="1 15">
        <text>Hydrolysis of DNA containing ring-opened 7-methylguanine residues, releasing 2,6-diamino-4-hydroxy-5-(N-methyl)formamidopyrimidine.</text>
        <dbReference type="EC" id="3.2.2.23"/>
    </reaction>
</comment>
<feature type="domain" description="Formamidopyrimidine-DNA glycosylase catalytic" evidence="17">
    <location>
        <begin position="52"/>
        <end position="188"/>
    </location>
</feature>
<dbReference type="InterPro" id="IPR015887">
    <property type="entry name" value="DNA_glyclase_Znf_dom_DNA_BS"/>
</dbReference>
<dbReference type="EMBL" id="BAABJE010000005">
    <property type="protein sequence ID" value="GAA4788550.1"/>
    <property type="molecule type" value="Genomic_DNA"/>
</dbReference>
<dbReference type="Pfam" id="PF06831">
    <property type="entry name" value="H2TH"/>
    <property type="match status" value="1"/>
</dbReference>
<evidence type="ECO:0000256" key="5">
    <source>
        <dbReference type="ARBA" id="ARBA00022763"/>
    </source>
</evidence>
<dbReference type="InterPro" id="IPR000214">
    <property type="entry name" value="Znf_DNA_glyclase/AP_lyase"/>
</dbReference>
<proteinExistence type="inferred from homology"/>
<keyword evidence="12 15" id="KW-0511">Multifunctional enzyme</keyword>
<keyword evidence="13 15" id="KW-0326">Glycosidase</keyword>
<keyword evidence="10 15" id="KW-0234">DNA repair</keyword>
<feature type="domain" description="FPG-type" evidence="16">
    <location>
        <begin position="311"/>
        <end position="345"/>
    </location>
</feature>
<dbReference type="NCBIfam" id="NF002211">
    <property type="entry name" value="PRK01103.1"/>
    <property type="match status" value="1"/>
</dbReference>
<evidence type="ECO:0000313" key="18">
    <source>
        <dbReference type="EMBL" id="GAA4788550.1"/>
    </source>
</evidence>
<accession>A0ABP9B1B3</accession>
<keyword evidence="19" id="KW-1185">Reference proteome</keyword>
<keyword evidence="11 15" id="KW-0456">Lyase</keyword>
<comment type="similarity">
    <text evidence="2 15">Belongs to the FPG family.</text>
</comment>
<keyword evidence="9 15" id="KW-0238">DNA-binding</keyword>
<evidence type="ECO:0000256" key="7">
    <source>
        <dbReference type="ARBA" id="ARBA00022801"/>
    </source>
</evidence>
<keyword evidence="4 15" id="KW-0479">Metal-binding</keyword>
<dbReference type="PROSITE" id="PS51066">
    <property type="entry name" value="ZF_FPG_2"/>
    <property type="match status" value="1"/>
</dbReference>
<evidence type="ECO:0000259" key="16">
    <source>
        <dbReference type="PROSITE" id="PS51066"/>
    </source>
</evidence>
<keyword evidence="7 15" id="KW-0378">Hydrolase</keyword>
<evidence type="ECO:0000256" key="6">
    <source>
        <dbReference type="ARBA" id="ARBA00022771"/>
    </source>
</evidence>
<evidence type="ECO:0000256" key="14">
    <source>
        <dbReference type="ARBA" id="ARBA00044632"/>
    </source>
</evidence>
<evidence type="ECO:0000256" key="12">
    <source>
        <dbReference type="ARBA" id="ARBA00023268"/>
    </source>
</evidence>
<dbReference type="SUPFAM" id="SSF81624">
    <property type="entry name" value="N-terminal domain of MutM-like DNA repair proteins"/>
    <property type="match status" value="1"/>
</dbReference>
<evidence type="ECO:0000256" key="8">
    <source>
        <dbReference type="ARBA" id="ARBA00022833"/>
    </source>
</evidence>
<dbReference type="GO" id="GO:0016829">
    <property type="term" value="F:lyase activity"/>
    <property type="evidence" value="ECO:0007669"/>
    <property type="project" value="UniProtKB-KW"/>
</dbReference>
<dbReference type="Pfam" id="PF06827">
    <property type="entry name" value="zf-FPG_IleRS"/>
    <property type="match status" value="1"/>
</dbReference>
<evidence type="ECO:0000256" key="2">
    <source>
        <dbReference type="ARBA" id="ARBA00009409"/>
    </source>
</evidence>
<dbReference type="InterPro" id="IPR010979">
    <property type="entry name" value="Ribosomal_uS13-like_H2TH"/>
</dbReference>
<dbReference type="EC" id="3.2.2.23" evidence="15"/>
<sequence length="345" mass="37897">MGGSMRDTGSALVDGQSGVALRLLHDSLPLRCFKARSERIIAISPPTATPMPELPEVETTRRGLAPHLEGRRIVGVTLRRPDLRWPIPREIEALLPSQTITAIRRRAKYLLMDTDAGSALWHLGMSGSMRVLPAETPVQAHDHVDLLIGDDAGAAQAPTPALPRVRGRVKEASQDMRVLRFNDPRRFGCLLWQPPGETHELLRDLGPEPLSDDFSGELLFERSRGRRAPVKAFLMDQKIVVGVGNIYAAEALFAAGVSPLRAAGKVSRERYDVIAAEIRRILAYAIQRGGTTLRDFLSPDGAPGYFEQELSAYGRGGEPCPRCGRPLKQALLAQRATVWCGHCQR</sequence>
<dbReference type="CDD" id="cd08966">
    <property type="entry name" value="EcFpg-like_N"/>
    <property type="match status" value="1"/>
</dbReference>
<dbReference type="EC" id="4.2.99.18" evidence="15"/>
<dbReference type="SMART" id="SM01232">
    <property type="entry name" value="H2TH"/>
    <property type="match status" value="1"/>
</dbReference>
<gene>
    <name evidence="15 18" type="primary">mutM</name>
    <name evidence="15" type="synonym">fpg</name>
    <name evidence="18" type="ORF">GCM10023307_12030</name>
</gene>
<dbReference type="Gene3D" id="1.10.8.50">
    <property type="match status" value="1"/>
</dbReference>
<evidence type="ECO:0000259" key="17">
    <source>
        <dbReference type="PROSITE" id="PS51068"/>
    </source>
</evidence>
<evidence type="ECO:0000256" key="9">
    <source>
        <dbReference type="ARBA" id="ARBA00023125"/>
    </source>
</evidence>
<dbReference type="PROSITE" id="PS51068">
    <property type="entry name" value="FPG_CAT"/>
    <property type="match status" value="1"/>
</dbReference>
<evidence type="ECO:0000256" key="3">
    <source>
        <dbReference type="ARBA" id="ARBA00011245"/>
    </source>
</evidence>
<feature type="active site" description="Proton donor; for delta-elimination activity" evidence="15">
    <location>
        <position position="335"/>
    </location>
</feature>
<dbReference type="InterPro" id="IPR020629">
    <property type="entry name" value="FPG_Glyclase"/>
</dbReference>
<dbReference type="InterPro" id="IPR012319">
    <property type="entry name" value="FPG_cat"/>
</dbReference>
<dbReference type="Gene3D" id="3.20.190.10">
    <property type="entry name" value="MutM-like, N-terminal"/>
    <property type="match status" value="1"/>
</dbReference>
<dbReference type="Proteomes" id="UP001499959">
    <property type="component" value="Unassembled WGS sequence"/>
</dbReference>
<dbReference type="SMART" id="SM00898">
    <property type="entry name" value="Fapy_DNA_glyco"/>
    <property type="match status" value="1"/>
</dbReference>
<feature type="binding site" evidence="15">
    <location>
        <position position="226"/>
    </location>
    <ligand>
        <name>DNA</name>
        <dbReference type="ChEBI" id="CHEBI:16991"/>
    </ligand>
</feature>
<dbReference type="HAMAP" id="MF_00103">
    <property type="entry name" value="Fapy_DNA_glycosyl"/>
    <property type="match status" value="1"/>
</dbReference>
<dbReference type="InterPro" id="IPR035937">
    <property type="entry name" value="FPG_N"/>
</dbReference>
<keyword evidence="5 15" id="KW-0227">DNA damage</keyword>
<protein>
    <recommendedName>
        <fullName evidence="15">Formamidopyrimidine-DNA glycosylase</fullName>
        <shortName evidence="15">Fapy-DNA glycosylase</shortName>
        <ecNumber evidence="15">3.2.2.23</ecNumber>
    </recommendedName>
    <alternativeName>
        <fullName evidence="15">DNA-(apurinic or apyrimidinic site) lyase MutM</fullName>
        <shortName evidence="15">AP lyase MutM</shortName>
        <ecNumber evidence="15">4.2.99.18</ecNumber>
    </alternativeName>
</protein>
<dbReference type="PANTHER" id="PTHR22993">
    <property type="entry name" value="FORMAMIDOPYRIMIDINE-DNA GLYCOSYLASE"/>
    <property type="match status" value="1"/>
</dbReference>
<dbReference type="Pfam" id="PF01149">
    <property type="entry name" value="Fapy_DNA_glyco"/>
    <property type="match status" value="1"/>
</dbReference>
<evidence type="ECO:0000256" key="11">
    <source>
        <dbReference type="ARBA" id="ARBA00023239"/>
    </source>
</evidence>
<keyword evidence="6 15" id="KW-0863">Zinc-finger</keyword>
<feature type="binding site" evidence="15">
    <location>
        <position position="141"/>
    </location>
    <ligand>
        <name>DNA</name>
        <dbReference type="ChEBI" id="CHEBI:16991"/>
    </ligand>
</feature>
<feature type="active site" description="Schiff-base intermediate with DNA" evidence="15">
    <location>
        <position position="52"/>
    </location>
</feature>
<feature type="binding site" evidence="15">
    <location>
        <position position="185"/>
    </location>
    <ligand>
        <name>DNA</name>
        <dbReference type="ChEBI" id="CHEBI:16991"/>
    </ligand>
</feature>
<feature type="active site" description="Proton donor" evidence="15">
    <location>
        <position position="53"/>
    </location>
</feature>
<dbReference type="SUPFAM" id="SSF57716">
    <property type="entry name" value="Glucocorticoid receptor-like (DNA-binding domain)"/>
    <property type="match status" value="1"/>
</dbReference>
<evidence type="ECO:0000256" key="1">
    <source>
        <dbReference type="ARBA" id="ARBA00001668"/>
    </source>
</evidence>
<organism evidence="18 19">
    <name type="scientific">Lysobacter hankyongensis</name>
    <dbReference type="NCBI Taxonomy" id="1176535"/>
    <lineage>
        <taxon>Bacteria</taxon>
        <taxon>Pseudomonadati</taxon>
        <taxon>Pseudomonadota</taxon>
        <taxon>Gammaproteobacteria</taxon>
        <taxon>Lysobacterales</taxon>
        <taxon>Lysobacteraceae</taxon>
        <taxon>Lysobacter</taxon>
    </lineage>
</organism>
<evidence type="ECO:0000313" key="19">
    <source>
        <dbReference type="Proteomes" id="UP001499959"/>
    </source>
</evidence>
<evidence type="ECO:0000256" key="13">
    <source>
        <dbReference type="ARBA" id="ARBA00023295"/>
    </source>
</evidence>
<dbReference type="PANTHER" id="PTHR22993:SF9">
    <property type="entry name" value="FORMAMIDOPYRIMIDINE-DNA GLYCOSYLASE"/>
    <property type="match status" value="1"/>
</dbReference>
<evidence type="ECO:0000256" key="10">
    <source>
        <dbReference type="ARBA" id="ARBA00023204"/>
    </source>
</evidence>
<dbReference type="InterPro" id="IPR010663">
    <property type="entry name" value="Znf_FPG/IleRS"/>
</dbReference>
<feature type="active site" description="Proton donor; for beta-elimination activity" evidence="15">
    <location>
        <position position="108"/>
    </location>
</feature>
<reference evidence="19" key="1">
    <citation type="journal article" date="2019" name="Int. J. Syst. Evol. Microbiol.">
        <title>The Global Catalogue of Microorganisms (GCM) 10K type strain sequencing project: providing services to taxonomists for standard genome sequencing and annotation.</title>
        <authorList>
            <consortium name="The Broad Institute Genomics Platform"/>
            <consortium name="The Broad Institute Genome Sequencing Center for Infectious Disease"/>
            <person name="Wu L."/>
            <person name="Ma J."/>
        </authorList>
    </citation>
    <scope>NUCLEOTIDE SEQUENCE [LARGE SCALE GENOMIC DNA]</scope>
    <source>
        <strain evidence="19">JCM 18204</strain>
    </source>
</reference>
<comment type="subunit">
    <text evidence="3 15">Monomer.</text>
</comment>